<dbReference type="Proteomes" id="UP001567537">
    <property type="component" value="Unassembled WGS sequence"/>
</dbReference>
<proteinExistence type="predicted"/>
<keyword evidence="2" id="KW-1185">Reference proteome</keyword>
<evidence type="ECO:0000313" key="1">
    <source>
        <dbReference type="EMBL" id="MEZ3182984.1"/>
    </source>
</evidence>
<evidence type="ECO:0000313" key="2">
    <source>
        <dbReference type="Proteomes" id="UP001567537"/>
    </source>
</evidence>
<reference evidence="1 2" key="1">
    <citation type="journal article" date="2021" name="Res Sq">
        <title>Streptomyces Pimoensis sp. nov., Isolated From the Taklimakan Desert in Xinjiang, China.</title>
        <authorList>
            <person name="Zhang P."/>
            <person name="Luo X."/>
            <person name="Luo X."/>
            <person name="Liu Z."/>
            <person name="Xia Z."/>
            <person name="Wan C."/>
            <person name="zhang L."/>
        </authorList>
    </citation>
    <scope>NUCLEOTIDE SEQUENCE [LARGE SCALE GENOMIC DNA]</scope>
    <source>
        <strain evidence="1 2">TRM75549</strain>
    </source>
</reference>
<name>A0ABV4J7S3_9ACTN</name>
<sequence>MSDVVTPEQRRYANRVRHLQARQQANAARGPKGVAAVWWDHARAIATRAERAGDPELWEHLARALENWCHQVDQQHGQ</sequence>
<comment type="caution">
    <text evidence="1">The sequence shown here is derived from an EMBL/GenBank/DDBJ whole genome shotgun (WGS) entry which is preliminary data.</text>
</comment>
<gene>
    <name evidence="1" type="ORF">KYY02_31290</name>
</gene>
<organism evidence="1 2">
    <name type="scientific">Streptomyces pimonensis</name>
    <dbReference type="NCBI Taxonomy" id="2860288"/>
    <lineage>
        <taxon>Bacteria</taxon>
        <taxon>Bacillati</taxon>
        <taxon>Actinomycetota</taxon>
        <taxon>Actinomycetes</taxon>
        <taxon>Kitasatosporales</taxon>
        <taxon>Streptomycetaceae</taxon>
        <taxon>Streptomyces</taxon>
    </lineage>
</organism>
<dbReference type="RefSeq" id="WP_371244232.1">
    <property type="nucleotide sequence ID" value="NZ_JAHWZY010000059.1"/>
</dbReference>
<dbReference type="EMBL" id="JAHWZY010000059">
    <property type="protein sequence ID" value="MEZ3182984.1"/>
    <property type="molecule type" value="Genomic_DNA"/>
</dbReference>
<accession>A0ABV4J7S3</accession>
<protein>
    <submittedName>
        <fullName evidence="1">Uncharacterized protein</fullName>
    </submittedName>
</protein>